<sequence length="311" mass="33982">MDERTVRRRLVRIRQKLEGKSRHEPVANSPVAASSSLPRVGYNEFVLGKLIGSGGFGKVYHARMQSDDRGVAVKFLRKTYWQNDPARHSFLREINIASQIHHPGIIRYVAHGESPHGGPYVISEWIDGRPVHALDRVTAAQFIGWLLQICETLEAVHQAGLVHGDLTPSNVLVDSHDRITITDFGFSQASDSGPTSVLGGTLGFAAPEQIDPSFGAIGIPTDLHAIGGLVHWHLFKQPPQSGASAVEMMSRTLHSEERFFRPPTGVPPALHQIMEATLAPAPADRKITLTQITNLLRGAIHSGHTIESLGK</sequence>
<accession>A0A2G1W7F5</accession>
<dbReference type="PROSITE" id="PS00107">
    <property type="entry name" value="PROTEIN_KINASE_ATP"/>
    <property type="match status" value="1"/>
</dbReference>
<name>A0A2G1W7F5_9BACT</name>
<keyword evidence="4 5" id="KW-0067">ATP-binding</keyword>
<dbReference type="PROSITE" id="PS50011">
    <property type="entry name" value="PROTEIN_KINASE_DOM"/>
    <property type="match status" value="1"/>
</dbReference>
<evidence type="ECO:0000256" key="5">
    <source>
        <dbReference type="PROSITE-ProRule" id="PRU10141"/>
    </source>
</evidence>
<evidence type="ECO:0000259" key="6">
    <source>
        <dbReference type="PROSITE" id="PS50011"/>
    </source>
</evidence>
<comment type="caution">
    <text evidence="7">The sequence shown here is derived from an EMBL/GenBank/DDBJ whole genome shotgun (WGS) entry which is preliminary data.</text>
</comment>
<dbReference type="InterPro" id="IPR008266">
    <property type="entry name" value="Tyr_kinase_AS"/>
</dbReference>
<evidence type="ECO:0000313" key="7">
    <source>
        <dbReference type="EMBL" id="PHQ34948.1"/>
    </source>
</evidence>
<reference evidence="7 8" key="1">
    <citation type="submission" date="2017-06" db="EMBL/GenBank/DDBJ databases">
        <title>Description of Rhodopirellula bahusiensis sp. nov.</title>
        <authorList>
            <person name="Kizina J."/>
            <person name="Harder J."/>
        </authorList>
    </citation>
    <scope>NUCLEOTIDE SEQUENCE [LARGE SCALE GENOMIC DNA]</scope>
    <source>
        <strain evidence="7 8">SWK21</strain>
    </source>
</reference>
<dbReference type="GO" id="GO:0004674">
    <property type="term" value="F:protein serine/threonine kinase activity"/>
    <property type="evidence" value="ECO:0007669"/>
    <property type="project" value="TreeGrafter"/>
</dbReference>
<proteinExistence type="predicted"/>
<gene>
    <name evidence="7" type="ORF">CEE69_12810</name>
</gene>
<dbReference type="Pfam" id="PF00069">
    <property type="entry name" value="Pkinase"/>
    <property type="match status" value="1"/>
</dbReference>
<feature type="domain" description="Protein kinase" evidence="6">
    <location>
        <begin position="45"/>
        <end position="297"/>
    </location>
</feature>
<protein>
    <recommendedName>
        <fullName evidence="6">Protein kinase domain-containing protein</fullName>
    </recommendedName>
</protein>
<evidence type="ECO:0000256" key="3">
    <source>
        <dbReference type="ARBA" id="ARBA00022777"/>
    </source>
</evidence>
<dbReference type="InterPro" id="IPR000719">
    <property type="entry name" value="Prot_kinase_dom"/>
</dbReference>
<keyword evidence="3" id="KW-0418">Kinase</keyword>
<evidence type="ECO:0000313" key="8">
    <source>
        <dbReference type="Proteomes" id="UP000225740"/>
    </source>
</evidence>
<dbReference type="CDD" id="cd14014">
    <property type="entry name" value="STKc_PknB_like"/>
    <property type="match status" value="1"/>
</dbReference>
<feature type="binding site" evidence="5">
    <location>
        <position position="74"/>
    </location>
    <ligand>
        <name>ATP</name>
        <dbReference type="ChEBI" id="CHEBI:30616"/>
    </ligand>
</feature>
<dbReference type="SUPFAM" id="SSF56112">
    <property type="entry name" value="Protein kinase-like (PK-like)"/>
    <property type="match status" value="1"/>
</dbReference>
<organism evidence="7 8">
    <name type="scientific">Rhodopirellula bahusiensis</name>
    <dbReference type="NCBI Taxonomy" id="2014065"/>
    <lineage>
        <taxon>Bacteria</taxon>
        <taxon>Pseudomonadati</taxon>
        <taxon>Planctomycetota</taxon>
        <taxon>Planctomycetia</taxon>
        <taxon>Pirellulales</taxon>
        <taxon>Pirellulaceae</taxon>
        <taxon>Rhodopirellula</taxon>
    </lineage>
</organism>
<dbReference type="GO" id="GO:0005524">
    <property type="term" value="F:ATP binding"/>
    <property type="evidence" value="ECO:0007669"/>
    <property type="project" value="UniProtKB-UniRule"/>
</dbReference>
<evidence type="ECO:0000256" key="2">
    <source>
        <dbReference type="ARBA" id="ARBA00022741"/>
    </source>
</evidence>
<dbReference type="AlphaFoldDB" id="A0A2G1W7F5"/>
<evidence type="ECO:0000256" key="1">
    <source>
        <dbReference type="ARBA" id="ARBA00022679"/>
    </source>
</evidence>
<dbReference type="PROSITE" id="PS00109">
    <property type="entry name" value="PROTEIN_KINASE_TYR"/>
    <property type="match status" value="1"/>
</dbReference>
<dbReference type="EMBL" id="NIZW01000009">
    <property type="protein sequence ID" value="PHQ34948.1"/>
    <property type="molecule type" value="Genomic_DNA"/>
</dbReference>
<dbReference type="Gene3D" id="1.10.510.10">
    <property type="entry name" value="Transferase(Phosphotransferase) domain 1"/>
    <property type="match status" value="1"/>
</dbReference>
<keyword evidence="8" id="KW-1185">Reference proteome</keyword>
<dbReference type="InterPro" id="IPR017441">
    <property type="entry name" value="Protein_kinase_ATP_BS"/>
</dbReference>
<evidence type="ECO:0000256" key="4">
    <source>
        <dbReference type="ARBA" id="ARBA00022840"/>
    </source>
</evidence>
<dbReference type="Proteomes" id="UP000225740">
    <property type="component" value="Unassembled WGS sequence"/>
</dbReference>
<keyword evidence="2 5" id="KW-0547">Nucleotide-binding</keyword>
<dbReference type="InterPro" id="IPR011009">
    <property type="entry name" value="Kinase-like_dom_sf"/>
</dbReference>
<dbReference type="PANTHER" id="PTHR43289">
    <property type="entry name" value="MITOGEN-ACTIVATED PROTEIN KINASE KINASE KINASE 20-RELATED"/>
    <property type="match status" value="1"/>
</dbReference>
<dbReference type="PANTHER" id="PTHR43289:SF6">
    <property type="entry name" value="SERINE_THREONINE-PROTEIN KINASE NEKL-3"/>
    <property type="match status" value="1"/>
</dbReference>
<keyword evidence="1" id="KW-0808">Transferase</keyword>